<dbReference type="GeneID" id="29126841"/>
<evidence type="ECO:0000313" key="2">
    <source>
        <dbReference type="Proteomes" id="UP000201202"/>
    </source>
</evidence>
<protein>
    <recommendedName>
        <fullName evidence="3">Tail assembly chaperone</fullName>
    </recommendedName>
</protein>
<keyword evidence="2" id="KW-1185">Reference proteome</keyword>
<name>A0A142K9T1_9CAUD</name>
<accession>A0A142K9T1</accession>
<dbReference type="KEGG" id="vg:29126841"/>
<proteinExistence type="predicted"/>
<evidence type="ECO:0008006" key="3">
    <source>
        <dbReference type="Google" id="ProtNLM"/>
    </source>
</evidence>
<dbReference type="EMBL" id="KU963250">
    <property type="protein sequence ID" value="AMS02864.1"/>
    <property type="molecule type" value="Genomic_DNA"/>
</dbReference>
<dbReference type="Pfam" id="PF04883">
    <property type="entry name" value="HK97-gp10_like"/>
    <property type="match status" value="1"/>
</dbReference>
<dbReference type="InterPro" id="IPR010064">
    <property type="entry name" value="HK97-gp10_tail"/>
</dbReference>
<dbReference type="Proteomes" id="UP000201202">
    <property type="component" value="Segment"/>
</dbReference>
<evidence type="ECO:0000313" key="1">
    <source>
        <dbReference type="EMBL" id="AMS02864.1"/>
    </source>
</evidence>
<organism evidence="1 2">
    <name type="scientific">Gordonia phage Vivi2</name>
    <dbReference type="NCBI Taxonomy" id="1821564"/>
    <lineage>
        <taxon>Viruses</taxon>
        <taxon>Duplodnaviria</taxon>
        <taxon>Heunggongvirae</taxon>
        <taxon>Uroviricota</taxon>
        <taxon>Caudoviricetes</taxon>
        <taxon>Stackebrandtviridae</taxon>
        <taxon>Schenleyvirinae</taxon>
        <taxon>Vividuovirus</taxon>
        <taxon>Vividuovirus vivi2</taxon>
    </lineage>
</organism>
<reference evidence="1 2" key="1">
    <citation type="submission" date="2016-03" db="EMBL/GenBank/DDBJ databases">
        <authorList>
            <person name="Arora C."/>
            <person name="Burnet G."/>
            <person name="Bortz M."/>
            <person name="Conover D.H."/>
            <person name="Ghobrial J.A."/>
            <person name="Mezghani N.A."/>
            <person name="Thompson P.K."/>
            <person name="Ulbrich M.C."/>
            <person name="Furbee E.C."/>
            <person name="Grubb S.R."/>
            <person name="Warner M.H."/>
            <person name="Montgomery M.T."/>
            <person name="Garlena R.A."/>
            <person name="Russell D.A."/>
            <person name="Pope W.H."/>
            <person name="Jacobs-Sera D."/>
            <person name="Hendrix R.W."/>
            <person name="Hatfull G.F."/>
        </authorList>
    </citation>
    <scope>NUCLEOTIDE SEQUENCE [LARGE SCALE GENOMIC DNA]</scope>
</reference>
<dbReference type="RefSeq" id="YP_009301956.1">
    <property type="nucleotide sequence ID" value="NC_031239.1"/>
</dbReference>
<gene>
    <name evidence="1" type="primary">32</name>
    <name evidence="1" type="ORF">SEA_VIVI2_32</name>
</gene>
<dbReference type="OrthoDB" id="13173at10239"/>
<sequence length="144" mass="16007">MTVRLNNAVIAAEKSRLGNEWGNRVGRRVQNAARRRAPVDEGTLRNSIEYVVDVRGDRTHIVIGSPLTYARYIHEGTGIYGPKGTPIVPVTRQALKFQVKGSSGRRRGGDARWVFAKSVKGIRPNPFLIDALTDVMGSLTRRLR</sequence>